<protein>
    <submittedName>
        <fullName evidence="1">Uncharacterized protein</fullName>
    </submittedName>
</protein>
<organism evidence="1 2">
    <name type="scientific">Sinosporangium album</name>
    <dbReference type="NCBI Taxonomy" id="504805"/>
    <lineage>
        <taxon>Bacteria</taxon>
        <taxon>Bacillati</taxon>
        <taxon>Actinomycetota</taxon>
        <taxon>Actinomycetes</taxon>
        <taxon>Streptosporangiales</taxon>
        <taxon>Streptosporangiaceae</taxon>
        <taxon>Sinosporangium</taxon>
    </lineage>
</organism>
<sequence>MHEHVYPTYTVDGIGMDGPGWYLAPETRRRPMPAARAVSVKVPGRSGDLPIVGLDLEPTAFALDLHVLPVRPDGAEGGFEALEHNLEALAAAFGVRHRLLDVRYHAAPGIVRRAEATALAASEPMVDVGNAVARLQVLLTVPGAIWRDVATATWTGALPSAAQAVTPLAGSTAPVTDAVLRITGPAVNPQVGDVVSGGTLAWDGVLAAGERLLLDCAALHAAKVAGDTWDLAAGTDVTGGVSSAGPGSASRWLHLTPAISGGDPHSRSVTVTSSATGTTGASGLQIRARRAYL</sequence>
<dbReference type="Proteomes" id="UP000198923">
    <property type="component" value="Unassembled WGS sequence"/>
</dbReference>
<evidence type="ECO:0000313" key="2">
    <source>
        <dbReference type="Proteomes" id="UP000198923"/>
    </source>
</evidence>
<dbReference type="RefSeq" id="WP_245691554.1">
    <property type="nucleotide sequence ID" value="NZ_FNCN01000061.1"/>
</dbReference>
<name>A0A1G8L4U7_9ACTN</name>
<evidence type="ECO:0000313" key="1">
    <source>
        <dbReference type="EMBL" id="SDI50655.1"/>
    </source>
</evidence>
<dbReference type="EMBL" id="FNCN01000061">
    <property type="protein sequence ID" value="SDI50655.1"/>
    <property type="molecule type" value="Genomic_DNA"/>
</dbReference>
<accession>A0A1G8L4U7</accession>
<keyword evidence="2" id="KW-1185">Reference proteome</keyword>
<gene>
    <name evidence="1" type="ORF">SAMN05421505_16114</name>
</gene>
<dbReference type="AlphaFoldDB" id="A0A1G8L4U7"/>
<proteinExistence type="predicted"/>
<dbReference type="STRING" id="504805.SAMN05421505_16114"/>
<reference evidence="1 2" key="1">
    <citation type="submission" date="2016-10" db="EMBL/GenBank/DDBJ databases">
        <authorList>
            <person name="de Groot N.N."/>
        </authorList>
    </citation>
    <scope>NUCLEOTIDE SEQUENCE [LARGE SCALE GENOMIC DNA]</scope>
    <source>
        <strain evidence="1 2">CPCC 201354</strain>
    </source>
</reference>